<sequence>MVVSTASPMPMHHSAPTSPVTYRGRDTAAAACGAALPDADAALGCSGGGEVTLVSGLTSLTASMLAPGARAAGASHPPGVSPCCGLVTGGRQA</sequence>
<evidence type="ECO:0000313" key="3">
    <source>
        <dbReference type="Proteomes" id="UP001500683"/>
    </source>
</evidence>
<protein>
    <submittedName>
        <fullName evidence="2">Uncharacterized protein</fullName>
    </submittedName>
</protein>
<reference evidence="3" key="1">
    <citation type="journal article" date="2019" name="Int. J. Syst. Evol. Microbiol.">
        <title>The Global Catalogue of Microorganisms (GCM) 10K type strain sequencing project: providing services to taxonomists for standard genome sequencing and annotation.</title>
        <authorList>
            <consortium name="The Broad Institute Genomics Platform"/>
            <consortium name="The Broad Institute Genome Sequencing Center for Infectious Disease"/>
            <person name="Wu L."/>
            <person name="Ma J."/>
        </authorList>
    </citation>
    <scope>NUCLEOTIDE SEQUENCE [LARGE SCALE GENOMIC DNA]</scope>
    <source>
        <strain evidence="3">JCM 16702</strain>
    </source>
</reference>
<proteinExistence type="predicted"/>
<dbReference type="Proteomes" id="UP001500683">
    <property type="component" value="Unassembled WGS sequence"/>
</dbReference>
<dbReference type="EMBL" id="BAAAZG010000019">
    <property type="protein sequence ID" value="GAA4074616.1"/>
    <property type="molecule type" value="Genomic_DNA"/>
</dbReference>
<keyword evidence="3" id="KW-1185">Reference proteome</keyword>
<evidence type="ECO:0000313" key="2">
    <source>
        <dbReference type="EMBL" id="GAA4074616.1"/>
    </source>
</evidence>
<accession>A0ABP7VU84</accession>
<feature type="region of interest" description="Disordered" evidence="1">
    <location>
        <begin position="1"/>
        <end position="22"/>
    </location>
</feature>
<comment type="caution">
    <text evidence="2">The sequence shown here is derived from an EMBL/GenBank/DDBJ whole genome shotgun (WGS) entry which is preliminary data.</text>
</comment>
<organism evidence="2 3">
    <name type="scientific">Actinomadura miaoliensis</name>
    <dbReference type="NCBI Taxonomy" id="430685"/>
    <lineage>
        <taxon>Bacteria</taxon>
        <taxon>Bacillati</taxon>
        <taxon>Actinomycetota</taxon>
        <taxon>Actinomycetes</taxon>
        <taxon>Streptosporangiales</taxon>
        <taxon>Thermomonosporaceae</taxon>
        <taxon>Actinomadura</taxon>
    </lineage>
</organism>
<gene>
    <name evidence="2" type="ORF">GCM10022214_34410</name>
</gene>
<evidence type="ECO:0000256" key="1">
    <source>
        <dbReference type="SAM" id="MobiDB-lite"/>
    </source>
</evidence>
<name>A0ABP7VU84_9ACTN</name>